<comment type="caution">
    <text evidence="1">The sequence shown here is derived from an EMBL/GenBank/DDBJ whole genome shotgun (WGS) entry which is preliminary data.</text>
</comment>
<name>A0A1S7TSA4_9HYPH</name>
<sequence>MIYSKSDTFDPTGLQVLYLY</sequence>
<gene>
    <name evidence="1" type="ORF">AGR7A_Cc60046</name>
</gene>
<dbReference type="Proteomes" id="UP000192140">
    <property type="component" value="Unassembled WGS sequence"/>
</dbReference>
<dbReference type="AlphaFoldDB" id="A0A1S7TSA4"/>
<accession>A0A1S7TSA4</accession>
<reference evidence="1" key="1">
    <citation type="submission" date="2016-01" db="EMBL/GenBank/DDBJ databases">
        <authorList>
            <person name="Regsiter A."/>
            <person name="william w."/>
        </authorList>
    </citation>
    <scope>NUCLEOTIDE SEQUENCE</scope>
    <source>
        <strain evidence="1">NCPPB 1641</strain>
    </source>
</reference>
<keyword evidence="2" id="KW-1185">Reference proteome</keyword>
<organism evidence="1 2">
    <name type="scientific">Agrobacterium deltaense NCPPB 1641</name>
    <dbReference type="NCBI Taxonomy" id="1183425"/>
    <lineage>
        <taxon>Bacteria</taxon>
        <taxon>Pseudomonadati</taxon>
        <taxon>Pseudomonadota</taxon>
        <taxon>Alphaproteobacteria</taxon>
        <taxon>Hyphomicrobiales</taxon>
        <taxon>Rhizobiaceae</taxon>
        <taxon>Rhizobium/Agrobacterium group</taxon>
        <taxon>Agrobacterium</taxon>
    </lineage>
</organism>
<evidence type="ECO:0000313" key="1">
    <source>
        <dbReference type="EMBL" id="CVI57230.1"/>
    </source>
</evidence>
<protein>
    <submittedName>
        <fullName evidence="1">Uncharacterized protein</fullName>
    </submittedName>
</protein>
<evidence type="ECO:0000313" key="2">
    <source>
        <dbReference type="Proteomes" id="UP000192140"/>
    </source>
</evidence>
<dbReference type="EMBL" id="FCNP01000026">
    <property type="protein sequence ID" value="CVI57230.1"/>
    <property type="molecule type" value="Genomic_DNA"/>
</dbReference>
<proteinExistence type="predicted"/>